<accession>A0A4U9VXP8</accession>
<dbReference type="AlphaFoldDB" id="A0A4U9VXP8"/>
<evidence type="ECO:0000313" key="2">
    <source>
        <dbReference type="EMBL" id="MEZ0452941.1"/>
    </source>
</evidence>
<sequence>MEKILLACCLLLPLFQLEAQVPIKEEQKLKEASGTLWYANPWLWIAGAALFLVVFLLVLRRATRNRRET</sequence>
<organism evidence="3 4">
    <name type="scientific">Sphingobacterium thalpophilum</name>
    <dbReference type="NCBI Taxonomy" id="259"/>
    <lineage>
        <taxon>Bacteria</taxon>
        <taxon>Pseudomonadati</taxon>
        <taxon>Bacteroidota</taxon>
        <taxon>Sphingobacteriia</taxon>
        <taxon>Sphingobacteriales</taxon>
        <taxon>Sphingobacteriaceae</taxon>
        <taxon>Sphingobacterium</taxon>
    </lineage>
</organism>
<reference evidence="3 4" key="1">
    <citation type="submission" date="2019-05" db="EMBL/GenBank/DDBJ databases">
        <authorList>
            <consortium name="Pathogen Informatics"/>
        </authorList>
    </citation>
    <scope>NUCLEOTIDE SEQUENCE [LARGE SCALE GENOMIC DNA]</scope>
    <source>
        <strain evidence="3 4">NCTC11429</strain>
    </source>
</reference>
<dbReference type="GeneID" id="78464802"/>
<dbReference type="Proteomes" id="UP001566204">
    <property type="component" value="Unassembled WGS sequence"/>
</dbReference>
<keyword evidence="1" id="KW-0472">Membrane</keyword>
<protein>
    <submittedName>
        <fullName evidence="3">Uncharacterized protein</fullName>
    </submittedName>
</protein>
<evidence type="ECO:0000256" key="1">
    <source>
        <dbReference type="SAM" id="Phobius"/>
    </source>
</evidence>
<dbReference type="EMBL" id="LR590484">
    <property type="protein sequence ID" value="VTR50822.1"/>
    <property type="molecule type" value="Genomic_DNA"/>
</dbReference>
<keyword evidence="1" id="KW-0812">Transmembrane</keyword>
<keyword evidence="5" id="KW-1185">Reference proteome</keyword>
<feature type="transmembrane region" description="Helical" evidence="1">
    <location>
        <begin position="43"/>
        <end position="59"/>
    </location>
</feature>
<proteinExistence type="predicted"/>
<reference evidence="2 5" key="2">
    <citation type="submission" date="2024-06" db="EMBL/GenBank/DDBJ databases">
        <title>Soil Sphingobacterium thalpophilum.</title>
        <authorList>
            <person name="Yang J."/>
            <person name="Li J."/>
        </authorList>
    </citation>
    <scope>NUCLEOTIDE SEQUENCE [LARGE SCALE GENOMIC DNA]</scope>
    <source>
        <strain evidence="2 5">22g91tb</strain>
    </source>
</reference>
<keyword evidence="1" id="KW-1133">Transmembrane helix</keyword>
<gene>
    <name evidence="2" type="ORF">ABTW24_15195</name>
    <name evidence="3" type="ORF">NCTC11429_04190</name>
</gene>
<dbReference type="RefSeq" id="WP_138096982.1">
    <property type="nucleotide sequence ID" value="NZ_CP141191.1"/>
</dbReference>
<evidence type="ECO:0000313" key="4">
    <source>
        <dbReference type="Proteomes" id="UP000308196"/>
    </source>
</evidence>
<dbReference type="KEGG" id="stha:NCTC11429_04190"/>
<evidence type="ECO:0000313" key="3">
    <source>
        <dbReference type="EMBL" id="VTR50822.1"/>
    </source>
</evidence>
<dbReference type="STRING" id="1123265.GCA_000686625_02434"/>
<name>A0A4U9VXP8_9SPHI</name>
<dbReference type="Proteomes" id="UP000308196">
    <property type="component" value="Chromosome"/>
</dbReference>
<evidence type="ECO:0000313" key="5">
    <source>
        <dbReference type="Proteomes" id="UP001566204"/>
    </source>
</evidence>
<dbReference type="EMBL" id="JBEOQB010000004">
    <property type="protein sequence ID" value="MEZ0452941.1"/>
    <property type="molecule type" value="Genomic_DNA"/>
</dbReference>